<gene>
    <name evidence="1" type="ORF">Prum_056500</name>
</gene>
<dbReference type="Proteomes" id="UP000482960">
    <property type="component" value="Unassembled WGS sequence"/>
</dbReference>
<comment type="caution">
    <text evidence="1">The sequence shown here is derived from an EMBL/GenBank/DDBJ whole genome shotgun (WGS) entry which is preliminary data.</text>
</comment>
<evidence type="ECO:0000313" key="1">
    <source>
        <dbReference type="EMBL" id="GFJ92008.1"/>
    </source>
</evidence>
<dbReference type="EMBL" id="BLPG01000001">
    <property type="protein sequence ID" value="GFJ92008.1"/>
    <property type="molecule type" value="Genomic_DNA"/>
</dbReference>
<proteinExistence type="predicted"/>
<protein>
    <submittedName>
        <fullName evidence="1">Uncharacterized protein</fullName>
    </submittedName>
</protein>
<organism evidence="1 2">
    <name type="scientific">Phytohabitans rumicis</name>
    <dbReference type="NCBI Taxonomy" id="1076125"/>
    <lineage>
        <taxon>Bacteria</taxon>
        <taxon>Bacillati</taxon>
        <taxon>Actinomycetota</taxon>
        <taxon>Actinomycetes</taxon>
        <taxon>Micromonosporales</taxon>
        <taxon>Micromonosporaceae</taxon>
    </lineage>
</organism>
<dbReference type="AlphaFoldDB" id="A0A6V8LAF3"/>
<reference evidence="1 2" key="2">
    <citation type="submission" date="2020-03" db="EMBL/GenBank/DDBJ databases">
        <authorList>
            <person name="Ichikawa N."/>
            <person name="Kimura A."/>
            <person name="Kitahashi Y."/>
            <person name="Uohara A."/>
        </authorList>
    </citation>
    <scope>NUCLEOTIDE SEQUENCE [LARGE SCALE GENOMIC DNA]</scope>
    <source>
        <strain evidence="1 2">NBRC 108638</strain>
    </source>
</reference>
<sequence length="175" mass="19099">MLLLMTMACCCGCPAYFGKPMWDQYPASAALPAQVSDLRLRDDAASQRAADTIKADLRGAHLLAEDTFAAVYADGAGKRVTLFGTTGFRFSPESDLEKELNRLTERYSITQIETVDTGTRGEYVRCGVGRYSGATVSVCAWADHGSLATALFTRRSVDDSAELLERLRATIVNRE</sequence>
<name>A0A6V8LAF3_9ACTN</name>
<reference evidence="1 2" key="1">
    <citation type="submission" date="2020-03" db="EMBL/GenBank/DDBJ databases">
        <title>Whole genome shotgun sequence of Phytohabitans rumicis NBRC 108638.</title>
        <authorList>
            <person name="Komaki H."/>
            <person name="Tamura T."/>
        </authorList>
    </citation>
    <scope>NUCLEOTIDE SEQUENCE [LARGE SCALE GENOMIC DNA]</scope>
    <source>
        <strain evidence="1 2">NBRC 108638</strain>
    </source>
</reference>
<keyword evidence="2" id="KW-1185">Reference proteome</keyword>
<accession>A0A6V8LAF3</accession>
<evidence type="ECO:0000313" key="2">
    <source>
        <dbReference type="Proteomes" id="UP000482960"/>
    </source>
</evidence>